<dbReference type="InterPro" id="IPR001036">
    <property type="entry name" value="Acrflvin-R"/>
</dbReference>
<keyword evidence="1" id="KW-1133">Transmembrane helix</keyword>
<dbReference type="GO" id="GO:0005886">
    <property type="term" value="C:plasma membrane"/>
    <property type="evidence" value="ECO:0007669"/>
    <property type="project" value="TreeGrafter"/>
</dbReference>
<comment type="caution">
    <text evidence="2">The sequence shown here is derived from an EMBL/GenBank/DDBJ whole genome shotgun (WGS) entry which is preliminary data.</text>
</comment>
<feature type="transmembrane region" description="Helical" evidence="1">
    <location>
        <begin position="459"/>
        <end position="482"/>
    </location>
</feature>
<sequence length="1046" mass="115878">MKSIISYFLKYPFAGNLLAGVFVILGLFGLYSLNSSVMPQIDPGKLIVTVAYPGASPEEVEKGVVLKIEDNLKGISGIEKVTSTSDENFCTVTVDLETGYDSNMALQDVKNAVDGISSFPVGVENISVKKREFTVLAVSMALSGDVDLKDLKNYGREIENDLRAIGGISKVDLSGFPDEEIEIGVNEDALKAYKISIDEIYAAVKSANIEQTGGSIKGEDEELRIRVKEKQYNADGFKDIVVRSSKNGGTVLLSDLASIKDKWSEDPNRTYINGNPAIKIAITQTSREDILQISETIKAYLKTFNASHQTVKLDLLFDNSVQISVMQDILANNGIIGFLLVLLFLSLFLNHRLSFWVALGIPVSFLGMFMVAGMYGITLNKISLFGMILVIGILVDDGIVICENIYQHFENGKSALQSGIDGTLEVMPAVFSAVLTTMIAFVAFFFIDGIIGEFFRELAFVVIFALLFSLIEAFLILPAHVVHSKALIRDKKESKFEKLSTTAILKLRKWTYEPLLRFCLNNKLVTIGFTLGLLFITIGALIGGIIRTGDSSVDNNDYIDVSLEMPAGTPENATMFYLNKIEDAAEDLGKELQKRSLNGKPVITNTALNLTATNVGSLTIYFTNSRNRDFVSAEFGKLLKDKVGDIPQAERLNYVQQSRFGKSVSVSLQSSNLDDLYAAKKEFKSKLSKMEGLINVLDNDRLGMREIRLRLKDQAYKLGLTLNEVSSQVRSAFYGKEVQRLQRGIDEVRVWVRYDKEERSSIGNLEKMRIRTSDGGEYFLKDIAEISYERNLVQINHLAGQREITVEADAASESVNMTEINDEIDNHILPDLEAKYPGLRFRYGGHAEEFAKAKKSAVVIAPVILILLFSIVIFTFRSFLQTFLIFILIPFGFIGVGWGHWIHGVALDMPSYLGMVALMGVMVNDSILLISTFNENLHKGMEFMSALYETATSRFRPIVLTSLTTIVGIAPIIVSNQTEARMVIPLAISMAYGLAVATFLNLIVLPVLIIVVNSARRKMKWITSGVMPGREVVEPAIRELNQTINN</sequence>
<gene>
    <name evidence="2" type="ORF">DLK05_00495</name>
</gene>
<feature type="transmembrane region" description="Helical" evidence="1">
    <location>
        <begin position="426"/>
        <end position="447"/>
    </location>
</feature>
<feature type="transmembrane region" description="Helical" evidence="1">
    <location>
        <begin position="329"/>
        <end position="349"/>
    </location>
</feature>
<dbReference type="Gene3D" id="3.30.70.1430">
    <property type="entry name" value="Multidrug efflux transporter AcrB pore domain"/>
    <property type="match status" value="2"/>
</dbReference>
<proteinExistence type="predicted"/>
<dbReference type="PRINTS" id="PR00702">
    <property type="entry name" value="ACRIFLAVINRP"/>
</dbReference>
<feature type="transmembrane region" description="Helical" evidence="1">
    <location>
        <begin position="883"/>
        <end position="901"/>
    </location>
</feature>
<feature type="transmembrane region" description="Helical" evidence="1">
    <location>
        <begin position="986"/>
        <end position="1012"/>
    </location>
</feature>
<accession>A0A434AZ18</accession>
<evidence type="ECO:0000313" key="3">
    <source>
        <dbReference type="Proteomes" id="UP000282985"/>
    </source>
</evidence>
<dbReference type="Gene3D" id="3.30.70.1320">
    <property type="entry name" value="Multidrug efflux transporter AcrB pore domain like"/>
    <property type="match status" value="1"/>
</dbReference>
<dbReference type="GO" id="GO:0042910">
    <property type="term" value="F:xenobiotic transmembrane transporter activity"/>
    <property type="evidence" value="ECO:0007669"/>
    <property type="project" value="TreeGrafter"/>
</dbReference>
<keyword evidence="1" id="KW-0812">Transmembrane</keyword>
<protein>
    <submittedName>
        <fullName evidence="2">Efflux RND transporter permease subunit</fullName>
    </submittedName>
</protein>
<feature type="transmembrane region" description="Helical" evidence="1">
    <location>
        <begin position="12"/>
        <end position="33"/>
    </location>
</feature>
<dbReference type="Pfam" id="PF00873">
    <property type="entry name" value="ACR_tran"/>
    <property type="match status" value="1"/>
</dbReference>
<dbReference type="PANTHER" id="PTHR32063:SF33">
    <property type="entry name" value="RND SUPERFAMILY EFFLUX PUMP PERMEASE COMPONENT"/>
    <property type="match status" value="1"/>
</dbReference>
<keyword evidence="1" id="KW-0472">Membrane</keyword>
<dbReference type="SUPFAM" id="SSF82714">
    <property type="entry name" value="Multidrug efflux transporter AcrB TolC docking domain, DN and DC subdomains"/>
    <property type="match status" value="2"/>
</dbReference>
<evidence type="ECO:0000313" key="2">
    <source>
        <dbReference type="EMBL" id="RUT79869.1"/>
    </source>
</evidence>
<dbReference type="SUPFAM" id="SSF82866">
    <property type="entry name" value="Multidrug efflux transporter AcrB transmembrane domain"/>
    <property type="match status" value="2"/>
</dbReference>
<dbReference type="Gene3D" id="3.30.70.1440">
    <property type="entry name" value="Multidrug efflux transporter AcrB pore domain"/>
    <property type="match status" value="1"/>
</dbReference>
<dbReference type="Gene3D" id="3.30.2090.10">
    <property type="entry name" value="Multidrug efflux transporter AcrB TolC docking domain, DN and DC subdomains"/>
    <property type="match status" value="2"/>
</dbReference>
<name>A0A434AZ18_9BACT</name>
<feature type="transmembrane region" description="Helical" evidence="1">
    <location>
        <begin position="857"/>
        <end position="876"/>
    </location>
</feature>
<reference evidence="2 3" key="1">
    <citation type="submission" date="2018-11" db="EMBL/GenBank/DDBJ databases">
        <title>Parancylomarina longa gen. nov., sp. nov., isolated from sediments of southern Okinawa.</title>
        <authorList>
            <person name="Fu T."/>
        </authorList>
    </citation>
    <scope>NUCLEOTIDE SEQUENCE [LARGE SCALE GENOMIC DNA]</scope>
    <source>
        <strain evidence="2 3">T3-2 S1-C</strain>
    </source>
</reference>
<dbReference type="InterPro" id="IPR027463">
    <property type="entry name" value="AcrB_DN_DC_subdom"/>
</dbReference>
<organism evidence="2 3">
    <name type="scientific">Ancylomarina longa</name>
    <dbReference type="NCBI Taxonomy" id="2487017"/>
    <lineage>
        <taxon>Bacteria</taxon>
        <taxon>Pseudomonadati</taxon>
        <taxon>Bacteroidota</taxon>
        <taxon>Bacteroidia</taxon>
        <taxon>Marinilabiliales</taxon>
        <taxon>Marinifilaceae</taxon>
        <taxon>Ancylomarina</taxon>
    </lineage>
</organism>
<evidence type="ECO:0000256" key="1">
    <source>
        <dbReference type="SAM" id="Phobius"/>
    </source>
</evidence>
<dbReference type="SUPFAM" id="SSF82693">
    <property type="entry name" value="Multidrug efflux transporter AcrB pore domain, PN1, PN2, PC1 and PC2 subdomains"/>
    <property type="match status" value="2"/>
</dbReference>
<dbReference type="AlphaFoldDB" id="A0A434AZ18"/>
<dbReference type="PANTHER" id="PTHR32063">
    <property type="match status" value="1"/>
</dbReference>
<dbReference type="Proteomes" id="UP000282985">
    <property type="component" value="Unassembled WGS sequence"/>
</dbReference>
<feature type="transmembrane region" description="Helical" evidence="1">
    <location>
        <begin position="356"/>
        <end position="378"/>
    </location>
</feature>
<feature type="transmembrane region" description="Helical" evidence="1">
    <location>
        <begin position="524"/>
        <end position="546"/>
    </location>
</feature>
<dbReference type="Gene3D" id="1.20.1640.10">
    <property type="entry name" value="Multidrug efflux transporter AcrB transmembrane domain"/>
    <property type="match status" value="2"/>
</dbReference>
<dbReference type="EMBL" id="RJJX01000001">
    <property type="protein sequence ID" value="RUT79869.1"/>
    <property type="molecule type" value="Genomic_DNA"/>
</dbReference>
<dbReference type="OrthoDB" id="9798415at2"/>
<keyword evidence="3" id="KW-1185">Reference proteome</keyword>
<feature type="transmembrane region" description="Helical" evidence="1">
    <location>
        <begin position="955"/>
        <end position="974"/>
    </location>
</feature>
<feature type="transmembrane region" description="Helical" evidence="1">
    <location>
        <begin position="913"/>
        <end position="934"/>
    </location>
</feature>
<feature type="transmembrane region" description="Helical" evidence="1">
    <location>
        <begin position="384"/>
        <end position="406"/>
    </location>
</feature>
<dbReference type="RefSeq" id="WP_127342008.1">
    <property type="nucleotide sequence ID" value="NZ_RJJX01000001.1"/>
</dbReference>